<evidence type="ECO:0000256" key="4">
    <source>
        <dbReference type="ARBA" id="ARBA00022692"/>
    </source>
</evidence>
<dbReference type="PANTHER" id="PTHR32243">
    <property type="entry name" value="MALTOSE TRANSPORT SYSTEM PERMEASE-RELATED"/>
    <property type="match status" value="1"/>
</dbReference>
<accession>A0A537LL45</accession>
<comment type="subcellular location">
    <subcellularLocation>
        <location evidence="1 7">Cell membrane</location>
        <topology evidence="1 7">Multi-pass membrane protein</topology>
    </subcellularLocation>
</comment>
<dbReference type="InterPro" id="IPR000515">
    <property type="entry name" value="MetI-like"/>
</dbReference>
<keyword evidence="3" id="KW-1003">Cell membrane</keyword>
<feature type="transmembrane region" description="Helical" evidence="7">
    <location>
        <begin position="179"/>
        <end position="204"/>
    </location>
</feature>
<keyword evidence="2 7" id="KW-0813">Transport</keyword>
<organism evidence="10 11">
    <name type="scientific">Candidatus Segetimicrobium genomatis</name>
    <dbReference type="NCBI Taxonomy" id="2569760"/>
    <lineage>
        <taxon>Bacteria</taxon>
        <taxon>Bacillati</taxon>
        <taxon>Candidatus Sysuimicrobiota</taxon>
        <taxon>Candidatus Sysuimicrobiia</taxon>
        <taxon>Candidatus Sysuimicrobiales</taxon>
        <taxon>Candidatus Segetimicrobiaceae</taxon>
        <taxon>Candidatus Segetimicrobium</taxon>
    </lineage>
</organism>
<dbReference type="Proteomes" id="UP000318661">
    <property type="component" value="Unassembled WGS sequence"/>
</dbReference>
<evidence type="ECO:0000256" key="7">
    <source>
        <dbReference type="RuleBase" id="RU363032"/>
    </source>
</evidence>
<dbReference type="EMBL" id="VBAI01000182">
    <property type="protein sequence ID" value="TMJ08738.1"/>
    <property type="molecule type" value="Genomic_DNA"/>
</dbReference>
<reference evidence="11 12" key="1">
    <citation type="journal article" date="2019" name="Nat. Microbiol.">
        <title>Mediterranean grassland soil C-N compound turnover is dependent on rainfall and depth, and is mediated by genomically divergent microorganisms.</title>
        <authorList>
            <person name="Diamond S."/>
            <person name="Andeer P.F."/>
            <person name="Li Z."/>
            <person name="Crits-Christoph A."/>
            <person name="Burstein D."/>
            <person name="Anantharaman K."/>
            <person name="Lane K.R."/>
            <person name="Thomas B.C."/>
            <person name="Pan C."/>
            <person name="Northen T.R."/>
            <person name="Banfield J.F."/>
        </authorList>
    </citation>
    <scope>NUCLEOTIDE SEQUENCE [LARGE SCALE GENOMIC DNA]</scope>
    <source>
        <strain evidence="10">NP_1</strain>
        <strain evidence="9">NP_2</strain>
    </source>
</reference>
<feature type="transmembrane region" description="Helical" evidence="7">
    <location>
        <begin position="243"/>
        <end position="262"/>
    </location>
</feature>
<gene>
    <name evidence="10" type="ORF">E6G98_11465</name>
    <name evidence="9" type="ORF">E6G99_10590</name>
</gene>
<comment type="caution">
    <text evidence="10">The sequence shown here is derived from an EMBL/GenBank/DDBJ whole genome shotgun (WGS) entry which is preliminary data.</text>
</comment>
<evidence type="ECO:0000313" key="12">
    <source>
        <dbReference type="Proteomes" id="UP000318661"/>
    </source>
</evidence>
<keyword evidence="4 7" id="KW-0812">Transmembrane</keyword>
<dbReference type="GO" id="GO:0005886">
    <property type="term" value="C:plasma membrane"/>
    <property type="evidence" value="ECO:0007669"/>
    <property type="project" value="UniProtKB-SubCell"/>
</dbReference>
<evidence type="ECO:0000313" key="9">
    <source>
        <dbReference type="EMBL" id="TMJ04353.1"/>
    </source>
</evidence>
<evidence type="ECO:0000313" key="11">
    <source>
        <dbReference type="Proteomes" id="UP000315217"/>
    </source>
</evidence>
<dbReference type="AlphaFoldDB" id="A0A537LL45"/>
<feature type="transmembrane region" description="Helical" evidence="7">
    <location>
        <begin position="136"/>
        <end position="158"/>
    </location>
</feature>
<evidence type="ECO:0000256" key="5">
    <source>
        <dbReference type="ARBA" id="ARBA00022989"/>
    </source>
</evidence>
<comment type="similarity">
    <text evidence="7">Belongs to the binding-protein-dependent transport system permease family.</text>
</comment>
<dbReference type="PROSITE" id="PS50928">
    <property type="entry name" value="ABC_TM1"/>
    <property type="match status" value="1"/>
</dbReference>
<feature type="domain" description="ABC transmembrane type-1" evidence="8">
    <location>
        <begin position="65"/>
        <end position="257"/>
    </location>
</feature>
<name>A0A537LL45_9BACT</name>
<evidence type="ECO:0000256" key="1">
    <source>
        <dbReference type="ARBA" id="ARBA00004651"/>
    </source>
</evidence>
<dbReference type="Proteomes" id="UP000315217">
    <property type="component" value="Unassembled WGS sequence"/>
</dbReference>
<dbReference type="CDD" id="cd06261">
    <property type="entry name" value="TM_PBP2"/>
    <property type="match status" value="1"/>
</dbReference>
<keyword evidence="6 7" id="KW-0472">Membrane</keyword>
<evidence type="ECO:0000259" key="8">
    <source>
        <dbReference type="PROSITE" id="PS50928"/>
    </source>
</evidence>
<dbReference type="Gene3D" id="1.10.3720.10">
    <property type="entry name" value="MetI-like"/>
    <property type="match status" value="1"/>
</dbReference>
<dbReference type="GO" id="GO:0055085">
    <property type="term" value="P:transmembrane transport"/>
    <property type="evidence" value="ECO:0007669"/>
    <property type="project" value="InterPro"/>
</dbReference>
<dbReference type="SUPFAM" id="SSF161098">
    <property type="entry name" value="MetI-like"/>
    <property type="match status" value="1"/>
</dbReference>
<feature type="transmembrane region" description="Helical" evidence="7">
    <location>
        <begin position="69"/>
        <end position="91"/>
    </location>
</feature>
<keyword evidence="5 7" id="KW-1133">Transmembrane helix</keyword>
<dbReference type="Pfam" id="PF00528">
    <property type="entry name" value="BPD_transp_1"/>
    <property type="match status" value="1"/>
</dbReference>
<dbReference type="EMBL" id="VBAJ01000269">
    <property type="protein sequence ID" value="TMJ04353.1"/>
    <property type="molecule type" value="Genomic_DNA"/>
</dbReference>
<evidence type="ECO:0000256" key="3">
    <source>
        <dbReference type="ARBA" id="ARBA00022475"/>
    </source>
</evidence>
<evidence type="ECO:0000313" key="10">
    <source>
        <dbReference type="EMBL" id="TMJ08738.1"/>
    </source>
</evidence>
<evidence type="ECO:0000256" key="6">
    <source>
        <dbReference type="ARBA" id="ARBA00023136"/>
    </source>
</evidence>
<protein>
    <submittedName>
        <fullName evidence="10">Carbohydrate ABC transporter permease</fullName>
    </submittedName>
</protein>
<dbReference type="PANTHER" id="PTHR32243:SF18">
    <property type="entry name" value="INNER MEMBRANE ABC TRANSPORTER PERMEASE PROTEIN YCJP"/>
    <property type="match status" value="1"/>
</dbReference>
<sequence length="272" mass="30649">MIWVLIVVATLWVFFPFYWAITTSFKEHLAIVSQPGFIPWLQFRPTLLNWEREFVNRGPEIMSGLTNSGIIAIGAMIIACALGTLAGYGLARFRFHRWQNKDVTLWFLSQRFLPPMVTVIPFFLVMKFLRLLDNPIALIIANATFTMPFAVLIMRDAFKELPIELEESALVDGCSHFSAFWRIALPLAAPAIAAAAIISFAFSWNEFLFALILTYERARPMSVIIAGVEHTQGIQFEFVATRLLVAILPPALLALTVQRWIVRGLTFGAVKG</sequence>
<feature type="transmembrane region" description="Helical" evidence="7">
    <location>
        <begin position="112"/>
        <end position="130"/>
    </location>
</feature>
<dbReference type="InterPro" id="IPR035906">
    <property type="entry name" value="MetI-like_sf"/>
</dbReference>
<evidence type="ECO:0000256" key="2">
    <source>
        <dbReference type="ARBA" id="ARBA00022448"/>
    </source>
</evidence>
<dbReference type="InterPro" id="IPR050901">
    <property type="entry name" value="BP-dep_ABC_trans_perm"/>
</dbReference>
<proteinExistence type="inferred from homology"/>